<name>A0A4Q9HYF7_STRKA</name>
<dbReference type="PANTHER" id="PTHR43133:SF52">
    <property type="entry name" value="ECF RNA POLYMERASE SIGMA FACTOR SIGL"/>
    <property type="match status" value="1"/>
</dbReference>
<dbReference type="Pfam" id="PF04542">
    <property type="entry name" value="Sigma70_r2"/>
    <property type="match status" value="1"/>
</dbReference>
<dbReference type="NCBIfam" id="TIGR02937">
    <property type="entry name" value="sigma70-ECF"/>
    <property type="match status" value="1"/>
</dbReference>
<feature type="domain" description="RNA polymerase sigma-70 region 4" evidence="8">
    <location>
        <begin position="140"/>
        <end position="188"/>
    </location>
</feature>
<dbReference type="InterPro" id="IPR036388">
    <property type="entry name" value="WH-like_DNA-bd_sf"/>
</dbReference>
<dbReference type="InterPro" id="IPR014284">
    <property type="entry name" value="RNA_pol_sigma-70_dom"/>
</dbReference>
<dbReference type="SUPFAM" id="SSF88946">
    <property type="entry name" value="Sigma2 domain of RNA polymerase sigma factors"/>
    <property type="match status" value="1"/>
</dbReference>
<dbReference type="GO" id="GO:0003677">
    <property type="term" value="F:DNA binding"/>
    <property type="evidence" value="ECO:0007669"/>
    <property type="project" value="UniProtKB-KW"/>
</dbReference>
<dbReference type="InterPro" id="IPR013325">
    <property type="entry name" value="RNA_pol_sigma_r2"/>
</dbReference>
<evidence type="ECO:0000256" key="4">
    <source>
        <dbReference type="ARBA" id="ARBA00023125"/>
    </source>
</evidence>
<evidence type="ECO:0000256" key="5">
    <source>
        <dbReference type="ARBA" id="ARBA00023163"/>
    </source>
</evidence>
<dbReference type="EMBL" id="SIXH01000042">
    <property type="protein sequence ID" value="TBO60344.1"/>
    <property type="molecule type" value="Genomic_DNA"/>
</dbReference>
<evidence type="ECO:0000259" key="8">
    <source>
        <dbReference type="Pfam" id="PF04545"/>
    </source>
</evidence>
<dbReference type="PANTHER" id="PTHR43133">
    <property type="entry name" value="RNA POLYMERASE ECF-TYPE SIGMA FACTO"/>
    <property type="match status" value="1"/>
</dbReference>
<dbReference type="InterPro" id="IPR013324">
    <property type="entry name" value="RNA_pol_sigma_r3/r4-like"/>
</dbReference>
<organism evidence="9 10">
    <name type="scientific">Streptomyces kasugaensis</name>
    <dbReference type="NCBI Taxonomy" id="1946"/>
    <lineage>
        <taxon>Bacteria</taxon>
        <taxon>Bacillati</taxon>
        <taxon>Actinomycetota</taxon>
        <taxon>Actinomycetes</taxon>
        <taxon>Kitasatosporales</taxon>
        <taxon>Streptomycetaceae</taxon>
        <taxon>Streptomyces</taxon>
    </lineage>
</organism>
<dbReference type="GO" id="GO:0006352">
    <property type="term" value="P:DNA-templated transcription initiation"/>
    <property type="evidence" value="ECO:0007669"/>
    <property type="project" value="InterPro"/>
</dbReference>
<dbReference type="InterPro" id="IPR000838">
    <property type="entry name" value="RNA_pol_sigma70_ECF_CS"/>
</dbReference>
<keyword evidence="4 6" id="KW-0238">DNA-binding</keyword>
<dbReference type="Gene3D" id="1.10.1740.10">
    <property type="match status" value="1"/>
</dbReference>
<reference evidence="9 10" key="1">
    <citation type="submission" date="2019-02" db="EMBL/GenBank/DDBJ databases">
        <title>Draft Genome Sequence of Streptomyces sp. AM-2504, identified by 16S rRNA comparative analysis as a Streptomyces Kasugaensis strain.</title>
        <authorList>
            <person name="Napolioni V."/>
            <person name="Giuliodori A.M."/>
            <person name="Spurio R."/>
            <person name="Fabbretti A."/>
        </authorList>
    </citation>
    <scope>NUCLEOTIDE SEQUENCE [LARGE SCALE GENOMIC DNA]</scope>
    <source>
        <strain evidence="9 10">AM-2504</strain>
    </source>
</reference>
<evidence type="ECO:0000256" key="6">
    <source>
        <dbReference type="RuleBase" id="RU000716"/>
    </source>
</evidence>
<evidence type="ECO:0000313" key="10">
    <source>
        <dbReference type="Proteomes" id="UP000292452"/>
    </source>
</evidence>
<keyword evidence="3 6" id="KW-0731">Sigma factor</keyword>
<keyword evidence="2 6" id="KW-0805">Transcription regulation</keyword>
<dbReference type="InterPro" id="IPR039425">
    <property type="entry name" value="RNA_pol_sigma-70-like"/>
</dbReference>
<dbReference type="Gene3D" id="1.10.10.10">
    <property type="entry name" value="Winged helix-like DNA-binding domain superfamily/Winged helix DNA-binding domain"/>
    <property type="match status" value="1"/>
</dbReference>
<evidence type="ECO:0000313" key="9">
    <source>
        <dbReference type="EMBL" id="TBO60344.1"/>
    </source>
</evidence>
<protein>
    <recommendedName>
        <fullName evidence="6">RNA polymerase sigma factor</fullName>
    </recommendedName>
</protein>
<evidence type="ECO:0000256" key="3">
    <source>
        <dbReference type="ARBA" id="ARBA00023082"/>
    </source>
</evidence>
<dbReference type="OrthoDB" id="5243766at2"/>
<comment type="caution">
    <text evidence="9">The sequence shown here is derived from an EMBL/GenBank/DDBJ whole genome shotgun (WGS) entry which is preliminary data.</text>
</comment>
<dbReference type="AlphaFoldDB" id="A0A4Q9HYF7"/>
<dbReference type="SUPFAM" id="SSF88659">
    <property type="entry name" value="Sigma3 and sigma4 domains of RNA polymerase sigma factors"/>
    <property type="match status" value="1"/>
</dbReference>
<gene>
    <name evidence="9" type="ORF">EYS09_07130</name>
</gene>
<sequence length="199" mass="22123">MRAAVAVSGNPLRWLRGRTATTAPEPVRFRTEREVGAAYDLYGGELFGFAFKALGDRQLAEDVVQETFLRAWRSPRGFDPGQGSLRTWLFAIARNLVVDAMRRRKVSEGPGLAPWDVAPEPSPAFNDIDQLLDRIQLGEALERLSPQHREAVVGVYLGGRTCAELGEELGIPASTMRSRLYYGVRSLRLVLEENGWLAP</sequence>
<dbReference type="Pfam" id="PF04545">
    <property type="entry name" value="Sigma70_r4"/>
    <property type="match status" value="1"/>
</dbReference>
<feature type="domain" description="RNA polymerase sigma-70 region 2" evidence="7">
    <location>
        <begin position="39"/>
        <end position="105"/>
    </location>
</feature>
<dbReference type="CDD" id="cd06171">
    <property type="entry name" value="Sigma70_r4"/>
    <property type="match status" value="1"/>
</dbReference>
<accession>A0A4Q9HYF7</accession>
<proteinExistence type="inferred from homology"/>
<dbReference type="Proteomes" id="UP000292452">
    <property type="component" value="Unassembled WGS sequence"/>
</dbReference>
<keyword evidence="10" id="KW-1185">Reference proteome</keyword>
<evidence type="ECO:0000256" key="1">
    <source>
        <dbReference type="ARBA" id="ARBA00010641"/>
    </source>
</evidence>
<keyword evidence="5 6" id="KW-0804">Transcription</keyword>
<dbReference type="PROSITE" id="PS01063">
    <property type="entry name" value="SIGMA70_ECF"/>
    <property type="match status" value="1"/>
</dbReference>
<dbReference type="GO" id="GO:0016987">
    <property type="term" value="F:sigma factor activity"/>
    <property type="evidence" value="ECO:0007669"/>
    <property type="project" value="UniProtKB-KW"/>
</dbReference>
<dbReference type="InterPro" id="IPR007630">
    <property type="entry name" value="RNA_pol_sigma70_r4"/>
</dbReference>
<dbReference type="InterPro" id="IPR007627">
    <property type="entry name" value="RNA_pol_sigma70_r2"/>
</dbReference>
<comment type="similarity">
    <text evidence="1 6">Belongs to the sigma-70 factor family. ECF subfamily.</text>
</comment>
<evidence type="ECO:0000259" key="7">
    <source>
        <dbReference type="Pfam" id="PF04542"/>
    </source>
</evidence>
<evidence type="ECO:0000256" key="2">
    <source>
        <dbReference type="ARBA" id="ARBA00023015"/>
    </source>
</evidence>